<protein>
    <submittedName>
        <fullName evidence="1">Integrase/recombinase</fullName>
    </submittedName>
</protein>
<evidence type="ECO:0000313" key="1">
    <source>
        <dbReference type="EMBL" id="EQD67595.1"/>
    </source>
</evidence>
<feature type="non-terminal residue" evidence="1">
    <location>
        <position position="101"/>
    </location>
</feature>
<gene>
    <name evidence="1" type="ORF">B2A_00708</name>
</gene>
<dbReference type="EMBL" id="AUZZ01000551">
    <property type="protein sequence ID" value="EQD67595.1"/>
    <property type="molecule type" value="Genomic_DNA"/>
</dbReference>
<proteinExistence type="predicted"/>
<accession>T1CJ04</accession>
<name>T1CJ04_9ZZZZ</name>
<reference evidence="1" key="1">
    <citation type="submission" date="2013-08" db="EMBL/GenBank/DDBJ databases">
        <authorList>
            <person name="Mendez C."/>
            <person name="Richter M."/>
            <person name="Ferrer M."/>
            <person name="Sanchez J."/>
        </authorList>
    </citation>
    <scope>NUCLEOTIDE SEQUENCE</scope>
</reference>
<organism evidence="1">
    <name type="scientific">mine drainage metagenome</name>
    <dbReference type="NCBI Taxonomy" id="410659"/>
    <lineage>
        <taxon>unclassified sequences</taxon>
        <taxon>metagenomes</taxon>
        <taxon>ecological metagenomes</taxon>
    </lineage>
</organism>
<dbReference type="AlphaFoldDB" id="T1CJ04"/>
<comment type="caution">
    <text evidence="1">The sequence shown here is derived from an EMBL/GenBank/DDBJ whole genome shotgun (WGS) entry which is preliminary data.</text>
</comment>
<sequence>MAPLMEDPDVARWHSNLARGSLVTADVYVRRLGAFLEQTGQTQATLLTIAEKALRDVFLDFITEEERKGRAGAYIASSIKAVKSWLAHGGRTLTPPPEDQG</sequence>
<reference evidence="1" key="2">
    <citation type="journal article" date="2014" name="ISME J.">
        <title>Microbial stratification in low pH oxic and suboxic macroscopic growths along an acid mine drainage.</title>
        <authorList>
            <person name="Mendez-Garcia C."/>
            <person name="Mesa V."/>
            <person name="Sprenger R.R."/>
            <person name="Richter M."/>
            <person name="Diez M.S."/>
            <person name="Solano J."/>
            <person name="Bargiela R."/>
            <person name="Golyshina O.V."/>
            <person name="Manteca A."/>
            <person name="Ramos J.L."/>
            <person name="Gallego J.R."/>
            <person name="Llorente I."/>
            <person name="Martins Dos Santos V.A."/>
            <person name="Jensen O.N."/>
            <person name="Pelaez A.I."/>
            <person name="Sanchez J."/>
            <person name="Ferrer M."/>
        </authorList>
    </citation>
    <scope>NUCLEOTIDE SEQUENCE</scope>
</reference>